<evidence type="ECO:0000313" key="6">
    <source>
        <dbReference type="EMBL" id="MBW7572646.1"/>
    </source>
</evidence>
<sequence length="331" mass="36301">MNKKQIAGLVAAAFVFVFICSANLLVKNAAQEQSKKALAQSVLDSVESQVQLPSEPFVGVVKVDGTIMKTTSSSSLFPTEGYNHDKTLKLIDQLQESGNNRGILLYVNTPGGSVYETDELYQRLLKYKKDTGRPVWTYMANEACSGGYYVSMASDKIYANRNTWTGSIGVILSLSNYKGLMDKLGVDTILFTSGPNKSMGNPGVDVTNEQKTIFQGLVDESYEQFVGIVAQGRKMSVDTVKPIADGRIYTAQQALDLKLIDGIQNYEDTQAQMKKELGGEVTFFTPKSSEFNLNSLFSMAKSYTSTDADKIKELLESQESGVPMYYAVTGK</sequence>
<evidence type="ECO:0000256" key="3">
    <source>
        <dbReference type="ARBA" id="ARBA00022801"/>
    </source>
</evidence>
<organism evidence="6 7">
    <name type="scientific">Caproiciproducens faecalis</name>
    <dbReference type="NCBI Taxonomy" id="2820301"/>
    <lineage>
        <taxon>Bacteria</taxon>
        <taxon>Bacillati</taxon>
        <taxon>Bacillota</taxon>
        <taxon>Clostridia</taxon>
        <taxon>Eubacteriales</taxon>
        <taxon>Acutalibacteraceae</taxon>
        <taxon>Caproiciproducens</taxon>
    </lineage>
</organism>
<dbReference type="RefSeq" id="WP_219965036.1">
    <property type="nucleotide sequence ID" value="NZ_JAGFNZ010000002.1"/>
</dbReference>
<evidence type="ECO:0000256" key="1">
    <source>
        <dbReference type="ARBA" id="ARBA00008683"/>
    </source>
</evidence>
<dbReference type="InterPro" id="IPR029045">
    <property type="entry name" value="ClpP/crotonase-like_dom_sf"/>
</dbReference>
<name>A0ABS7DNI1_9FIRM</name>
<protein>
    <submittedName>
        <fullName evidence="6">Signal peptide peptidase SppA</fullName>
    </submittedName>
</protein>
<dbReference type="InterPro" id="IPR047272">
    <property type="entry name" value="S49_SppA_C"/>
</dbReference>
<dbReference type="NCBIfam" id="TIGR00706">
    <property type="entry name" value="SppA_dom"/>
    <property type="match status" value="1"/>
</dbReference>
<comment type="similarity">
    <text evidence="1">Belongs to the peptidase S49 family.</text>
</comment>
<dbReference type="Gene3D" id="3.90.226.10">
    <property type="entry name" value="2-enoyl-CoA Hydratase, Chain A, domain 1"/>
    <property type="match status" value="2"/>
</dbReference>
<dbReference type="InterPro" id="IPR004635">
    <property type="entry name" value="Pept_S49_SppA"/>
</dbReference>
<proteinExistence type="inferred from homology"/>
<reference evidence="6 7" key="1">
    <citation type="submission" date="2021-03" db="EMBL/GenBank/DDBJ databases">
        <title>Caproiciproducens sp. nov. isolated from feces of cow.</title>
        <authorList>
            <person name="Choi J.-Y."/>
        </authorList>
    </citation>
    <scope>NUCLEOTIDE SEQUENCE [LARGE SCALE GENOMIC DNA]</scope>
    <source>
        <strain evidence="6 7">AGMB10547</strain>
    </source>
</reference>
<keyword evidence="2" id="KW-0645">Protease</keyword>
<feature type="domain" description="Peptidase S49" evidence="5">
    <location>
        <begin position="128"/>
        <end position="277"/>
    </location>
</feature>
<keyword evidence="3" id="KW-0378">Hydrolase</keyword>
<evidence type="ECO:0000259" key="5">
    <source>
        <dbReference type="Pfam" id="PF01343"/>
    </source>
</evidence>
<dbReference type="Pfam" id="PF01343">
    <property type="entry name" value="Peptidase_S49"/>
    <property type="match status" value="1"/>
</dbReference>
<dbReference type="CDD" id="cd07023">
    <property type="entry name" value="S49_Sppa_N_C"/>
    <property type="match status" value="1"/>
</dbReference>
<comment type="caution">
    <text evidence="6">The sequence shown here is derived from an EMBL/GenBank/DDBJ whole genome shotgun (WGS) entry which is preliminary data.</text>
</comment>
<gene>
    <name evidence="6" type="primary">sppA</name>
    <name evidence="6" type="ORF">J5W02_07445</name>
</gene>
<keyword evidence="7" id="KW-1185">Reference proteome</keyword>
<dbReference type="PANTHER" id="PTHR42987:SF7">
    <property type="entry name" value="SIGNAL PEPTIDE PEPTIDASE SPPA-RELATED"/>
    <property type="match status" value="1"/>
</dbReference>
<evidence type="ECO:0000256" key="4">
    <source>
        <dbReference type="ARBA" id="ARBA00022825"/>
    </source>
</evidence>
<dbReference type="Proteomes" id="UP000719942">
    <property type="component" value="Unassembled WGS sequence"/>
</dbReference>
<evidence type="ECO:0000313" key="7">
    <source>
        <dbReference type="Proteomes" id="UP000719942"/>
    </source>
</evidence>
<dbReference type="PANTHER" id="PTHR42987">
    <property type="entry name" value="PEPTIDASE S49"/>
    <property type="match status" value="1"/>
</dbReference>
<dbReference type="InterPro" id="IPR002142">
    <property type="entry name" value="Peptidase_S49"/>
</dbReference>
<dbReference type="SUPFAM" id="SSF52096">
    <property type="entry name" value="ClpP/crotonase"/>
    <property type="match status" value="1"/>
</dbReference>
<evidence type="ECO:0000256" key="2">
    <source>
        <dbReference type="ARBA" id="ARBA00022670"/>
    </source>
</evidence>
<dbReference type="EMBL" id="JAGFNZ010000002">
    <property type="protein sequence ID" value="MBW7572646.1"/>
    <property type="molecule type" value="Genomic_DNA"/>
</dbReference>
<accession>A0ABS7DNI1</accession>
<keyword evidence="4" id="KW-0720">Serine protease</keyword>